<dbReference type="GO" id="GO:0046872">
    <property type="term" value="F:metal ion binding"/>
    <property type="evidence" value="ECO:0007669"/>
    <property type="project" value="UniProtKB-KW"/>
</dbReference>
<name>A0A9X1DA03_9SPHN</name>
<keyword evidence="6" id="KW-1133">Transmembrane helix</keyword>
<evidence type="ECO:0000313" key="8">
    <source>
        <dbReference type="Proteomes" id="UP001138757"/>
    </source>
</evidence>
<evidence type="ECO:0000256" key="3">
    <source>
        <dbReference type="ARBA" id="ARBA00022723"/>
    </source>
</evidence>
<dbReference type="GO" id="GO:0005829">
    <property type="term" value="C:cytosol"/>
    <property type="evidence" value="ECO:0007669"/>
    <property type="project" value="TreeGrafter"/>
</dbReference>
<dbReference type="GO" id="GO:0020037">
    <property type="term" value="F:heme binding"/>
    <property type="evidence" value="ECO:0007669"/>
    <property type="project" value="InterPro"/>
</dbReference>
<protein>
    <recommendedName>
        <fullName evidence="9">Peroxidase</fullName>
    </recommendedName>
</protein>
<organism evidence="7 8">
    <name type="scientific">Sphingobium nicotianae</name>
    <dbReference type="NCBI Taxonomy" id="2782607"/>
    <lineage>
        <taxon>Bacteria</taxon>
        <taxon>Pseudomonadati</taxon>
        <taxon>Pseudomonadota</taxon>
        <taxon>Alphaproteobacteria</taxon>
        <taxon>Sphingomonadales</taxon>
        <taxon>Sphingomonadaceae</taxon>
        <taxon>Sphingobium</taxon>
    </lineage>
</organism>
<dbReference type="RefSeq" id="WP_214621865.1">
    <property type="nucleotide sequence ID" value="NZ_JAHGAW010000002.1"/>
</dbReference>
<dbReference type="SUPFAM" id="SSF54909">
    <property type="entry name" value="Dimeric alpha+beta barrel"/>
    <property type="match status" value="1"/>
</dbReference>
<accession>A0A9X1DA03</accession>
<reference evidence="7" key="1">
    <citation type="submission" date="2021-05" db="EMBL/GenBank/DDBJ databases">
        <title>Genome of Sphingobium sp. strain.</title>
        <authorList>
            <person name="Fan R."/>
        </authorList>
    </citation>
    <scope>NUCLEOTIDE SEQUENCE</scope>
    <source>
        <strain evidence="7">H33</strain>
    </source>
</reference>
<keyword evidence="3" id="KW-0479">Metal-binding</keyword>
<evidence type="ECO:0000256" key="5">
    <source>
        <dbReference type="ARBA" id="ARBA00023004"/>
    </source>
</evidence>
<comment type="caution">
    <text evidence="7">The sequence shown here is derived from an EMBL/GenBank/DDBJ whole genome shotgun (WGS) entry which is preliminary data.</text>
</comment>
<dbReference type="AlphaFoldDB" id="A0A9X1DA03"/>
<gene>
    <name evidence="7" type="ORF">KK488_04150</name>
</gene>
<feature type="transmembrane region" description="Helical" evidence="6">
    <location>
        <begin position="219"/>
        <end position="239"/>
    </location>
</feature>
<keyword evidence="6" id="KW-0472">Membrane</keyword>
<comment type="cofactor">
    <cofactor evidence="1">
        <name>heme b</name>
        <dbReference type="ChEBI" id="CHEBI:60344"/>
    </cofactor>
</comment>
<dbReference type="PROSITE" id="PS51404">
    <property type="entry name" value="DYP_PEROXIDASE"/>
    <property type="match status" value="1"/>
</dbReference>
<evidence type="ECO:0000256" key="1">
    <source>
        <dbReference type="ARBA" id="ARBA00001970"/>
    </source>
</evidence>
<dbReference type="GO" id="GO:0004601">
    <property type="term" value="F:peroxidase activity"/>
    <property type="evidence" value="ECO:0007669"/>
    <property type="project" value="UniProtKB-KW"/>
</dbReference>
<feature type="transmembrane region" description="Helical" evidence="6">
    <location>
        <begin position="330"/>
        <end position="349"/>
    </location>
</feature>
<evidence type="ECO:0000313" key="7">
    <source>
        <dbReference type="EMBL" id="MBT2186131.1"/>
    </source>
</evidence>
<dbReference type="EMBL" id="JAHGAW010000002">
    <property type="protein sequence ID" value="MBT2186131.1"/>
    <property type="molecule type" value="Genomic_DNA"/>
</dbReference>
<dbReference type="InterPro" id="IPR006314">
    <property type="entry name" value="Dyp_peroxidase"/>
</dbReference>
<dbReference type="Proteomes" id="UP001138757">
    <property type="component" value="Unassembled WGS sequence"/>
</dbReference>
<sequence>MTQSMITVAVRIDAAQVEAAQALIDTSLGNPAREVGLAIAGDPTLEEEKFVHFGSLHAIRSHRPGRGYLVLEMSADGEPRQILERLATRAGDAFLPIFRIAKESLRKEDLATFLIGHLVTVGHGLFQTAGLCFAGIPGRTVGEIENEAALAREIARLLAGHEEQASALAHLEAVRAALSADPQWSWAKAPPPPVPPHPRADPTPGETLKALIPGFIKTFLWPALLIFLPLSVWLAWPAGGWPWPPVDGSSWPHLVTTGVAFALYATLLLVLEVVTLLLMVYLAFSRAEAADVPSDTAPTFDDACEMFAHENAPGYAHNHMLSHTIRKPGLLRYLTTRLAFWIIAARTALNPRVGHLGDIGTIHFARWVTIPGTRDLLFFSNYGGSWESYLEDFITKAHEGLTGAWSNTIGFPRTTNLFFDGATDGERFKRFARQSMRYTPFWYSAYPTLTTANIRDHAAIRRGLHVETETEAAEWLTLFGSARRPAEKLDTPQIQSIVFGGMGFKPEGRVVTIRLGDDIAANQAALAEIFPAMSFNDGRYIAREAVVTIGVTCSGLAKLGLPEDAVESFPAAFLLGMRGEGRARILGDDPNADWWWDKDAVDGVLLVYGDTVEAVAALTDMIARALPPGARLVDQIDLVRVAGELTDRKEPFGFVDGISQPAIRGTYRGLRNADPIHLVEPGEIILGYPDNRRSIPTGPMLRAKDDPAMMLPIAGDDHEFEDQIGANPRLVGMNGSFLVVRQLEQHHERFWDYCTAQAKSFSARFPEPVICDAEFIAAKMIGRWTDGSSLVRNPYMSASRLKQLSGKASAPQLKREKTHPANMAATPIEAADREAAATPAVKPDNDYLFGTEDPQGLRCPYGAHVRRANPRDSLDPGSMEQVEITNRHRILRIGRGFAAREGRSSGLMFMCLNADIERQFEFIQQTWMGSVKFHGLDAETDPIAVAGTAGSNGFTVPVRTGPVALAPMPNFVTLRGGGYFFVPGRHLLRYLANGGPSAKGRAARV</sequence>
<keyword evidence="2" id="KW-0575">Peroxidase</keyword>
<feature type="transmembrane region" description="Helical" evidence="6">
    <location>
        <begin position="259"/>
        <end position="284"/>
    </location>
</feature>
<dbReference type="PANTHER" id="PTHR30521:SF5">
    <property type="entry name" value="BLR4509 PROTEIN"/>
    <property type="match status" value="1"/>
</dbReference>
<evidence type="ECO:0000256" key="2">
    <source>
        <dbReference type="ARBA" id="ARBA00022559"/>
    </source>
</evidence>
<evidence type="ECO:0000256" key="4">
    <source>
        <dbReference type="ARBA" id="ARBA00023002"/>
    </source>
</evidence>
<evidence type="ECO:0000256" key="6">
    <source>
        <dbReference type="SAM" id="Phobius"/>
    </source>
</evidence>
<dbReference type="InterPro" id="IPR011008">
    <property type="entry name" value="Dimeric_a/b-barrel"/>
</dbReference>
<keyword evidence="4" id="KW-0560">Oxidoreductase</keyword>
<keyword evidence="8" id="KW-1185">Reference proteome</keyword>
<dbReference type="PANTHER" id="PTHR30521">
    <property type="entry name" value="DEFERROCHELATASE/PEROXIDASE"/>
    <property type="match status" value="1"/>
</dbReference>
<keyword evidence="5" id="KW-0408">Iron</keyword>
<evidence type="ECO:0008006" key="9">
    <source>
        <dbReference type="Google" id="ProtNLM"/>
    </source>
</evidence>
<keyword evidence="6" id="KW-0812">Transmembrane</keyword>
<proteinExistence type="predicted"/>